<gene>
    <name evidence="2" type="ORF">RYX45_01275</name>
</gene>
<dbReference type="InterPro" id="IPR010359">
    <property type="entry name" value="IrrE_HExxH"/>
</dbReference>
<sequence>MQYMNPREARVERIFKARNIQNPHDLTIENLSALFNIKVNYYKKKSDCYYDDNCAMMWLKEDQSLEDIRSDFFHEMGHFIDHSGKQGEGMPIAFEKLQEAQAHWLSIYLSMPRYIFEPIMNEHPNLQTLKEIFQIPEPMVRERIRIIRQQNTMHFQFLRRKALEEESINHTLQKGKVYKTTIQVLRQLEKQVGKENLNCEVKNLLRRDRW</sequence>
<evidence type="ECO:0000313" key="3">
    <source>
        <dbReference type="Proteomes" id="UP001285636"/>
    </source>
</evidence>
<accession>A0AAJ2KTX3</accession>
<protein>
    <submittedName>
        <fullName evidence="2">ImmA/IrrE family metallo-endopeptidase</fullName>
    </submittedName>
</protein>
<reference evidence="2" key="1">
    <citation type="submission" date="2023-10" db="EMBL/GenBank/DDBJ databases">
        <title>Screening of Alkalihalophilus pseudofirmusBZ-TG-HK211 and Its Alleviation of Salt Stress on Rapeseed Growth.</title>
        <authorList>
            <person name="Zhao B."/>
            <person name="Guo T."/>
        </authorList>
    </citation>
    <scope>NUCLEOTIDE SEQUENCE</scope>
    <source>
        <strain evidence="2">BZ-TG-HK211</strain>
    </source>
</reference>
<organism evidence="2 3">
    <name type="scientific">Alkalihalophilus pseudofirmus</name>
    <name type="common">Bacillus pseudofirmus</name>
    <dbReference type="NCBI Taxonomy" id="79885"/>
    <lineage>
        <taxon>Bacteria</taxon>
        <taxon>Bacillati</taxon>
        <taxon>Bacillota</taxon>
        <taxon>Bacilli</taxon>
        <taxon>Bacillales</taxon>
        <taxon>Bacillaceae</taxon>
        <taxon>Alkalihalophilus</taxon>
    </lineage>
</organism>
<dbReference type="AlphaFoldDB" id="A0AAJ2KTX3"/>
<name>A0AAJ2KTX3_ALKPS</name>
<dbReference type="EMBL" id="JAWJAY010000001">
    <property type="protein sequence ID" value="MDV2883793.1"/>
    <property type="molecule type" value="Genomic_DNA"/>
</dbReference>
<dbReference type="RefSeq" id="WP_323465641.1">
    <property type="nucleotide sequence ID" value="NZ_CP144224.1"/>
</dbReference>
<feature type="domain" description="IrrE N-terminal-like" evidence="1">
    <location>
        <begin position="49"/>
        <end position="144"/>
    </location>
</feature>
<comment type="caution">
    <text evidence="2">The sequence shown here is derived from an EMBL/GenBank/DDBJ whole genome shotgun (WGS) entry which is preliminary data.</text>
</comment>
<dbReference type="Pfam" id="PF06114">
    <property type="entry name" value="Peptidase_M78"/>
    <property type="match status" value="1"/>
</dbReference>
<evidence type="ECO:0000259" key="1">
    <source>
        <dbReference type="Pfam" id="PF06114"/>
    </source>
</evidence>
<evidence type="ECO:0000313" key="2">
    <source>
        <dbReference type="EMBL" id="MDV2883793.1"/>
    </source>
</evidence>
<dbReference type="Proteomes" id="UP001285636">
    <property type="component" value="Unassembled WGS sequence"/>
</dbReference>
<proteinExistence type="predicted"/>